<dbReference type="EMBL" id="AKHW03004968">
    <property type="protein sequence ID" value="KYO28236.1"/>
    <property type="molecule type" value="Genomic_DNA"/>
</dbReference>
<evidence type="ECO:0000313" key="1">
    <source>
        <dbReference type="EMBL" id="KYO28236.1"/>
    </source>
</evidence>
<evidence type="ECO:0000313" key="2">
    <source>
        <dbReference type="Proteomes" id="UP000050525"/>
    </source>
</evidence>
<dbReference type="AlphaFoldDB" id="A0A151MUN9"/>
<comment type="caution">
    <text evidence="1">The sequence shown here is derived from an EMBL/GenBank/DDBJ whole genome shotgun (WGS) entry which is preliminary data.</text>
</comment>
<sequence length="66" mass="7263">MVSIFDHPVSGILHQMTHLVNFIDYSPSPFRTSTFAGHLELMVAIPPAQTIFGLHAFSGTGCYLRS</sequence>
<gene>
    <name evidence="1" type="ORF">Y1Q_0005903</name>
</gene>
<proteinExistence type="predicted"/>
<protein>
    <submittedName>
        <fullName evidence="1">Uncharacterized protein</fullName>
    </submittedName>
</protein>
<accession>A0A151MUN9</accession>
<organism evidence="1 2">
    <name type="scientific">Alligator mississippiensis</name>
    <name type="common">American alligator</name>
    <dbReference type="NCBI Taxonomy" id="8496"/>
    <lineage>
        <taxon>Eukaryota</taxon>
        <taxon>Metazoa</taxon>
        <taxon>Chordata</taxon>
        <taxon>Craniata</taxon>
        <taxon>Vertebrata</taxon>
        <taxon>Euteleostomi</taxon>
        <taxon>Archelosauria</taxon>
        <taxon>Archosauria</taxon>
        <taxon>Crocodylia</taxon>
        <taxon>Alligatoridae</taxon>
        <taxon>Alligatorinae</taxon>
        <taxon>Alligator</taxon>
    </lineage>
</organism>
<name>A0A151MUN9_ALLMI</name>
<keyword evidence="2" id="KW-1185">Reference proteome</keyword>
<reference evidence="1 2" key="1">
    <citation type="journal article" date="2012" name="Genome Biol.">
        <title>Sequencing three crocodilian genomes to illuminate the evolution of archosaurs and amniotes.</title>
        <authorList>
            <person name="St John J.A."/>
            <person name="Braun E.L."/>
            <person name="Isberg S.R."/>
            <person name="Miles L.G."/>
            <person name="Chong A.Y."/>
            <person name="Gongora J."/>
            <person name="Dalzell P."/>
            <person name="Moran C."/>
            <person name="Bed'hom B."/>
            <person name="Abzhanov A."/>
            <person name="Burgess S.C."/>
            <person name="Cooksey A.M."/>
            <person name="Castoe T.A."/>
            <person name="Crawford N.G."/>
            <person name="Densmore L.D."/>
            <person name="Drew J.C."/>
            <person name="Edwards S.V."/>
            <person name="Faircloth B.C."/>
            <person name="Fujita M.K."/>
            <person name="Greenwold M.J."/>
            <person name="Hoffmann F.G."/>
            <person name="Howard J.M."/>
            <person name="Iguchi T."/>
            <person name="Janes D.E."/>
            <person name="Khan S.Y."/>
            <person name="Kohno S."/>
            <person name="de Koning A.J."/>
            <person name="Lance S.L."/>
            <person name="McCarthy F.M."/>
            <person name="McCormack J.E."/>
            <person name="Merchant M.E."/>
            <person name="Peterson D.G."/>
            <person name="Pollock D.D."/>
            <person name="Pourmand N."/>
            <person name="Raney B.J."/>
            <person name="Roessler K.A."/>
            <person name="Sanford J.R."/>
            <person name="Sawyer R.H."/>
            <person name="Schmidt C.J."/>
            <person name="Triplett E.W."/>
            <person name="Tuberville T.D."/>
            <person name="Venegas-Anaya M."/>
            <person name="Howard J.T."/>
            <person name="Jarvis E.D."/>
            <person name="Guillette L.J.Jr."/>
            <person name="Glenn T.C."/>
            <person name="Green R.E."/>
            <person name="Ray D.A."/>
        </authorList>
    </citation>
    <scope>NUCLEOTIDE SEQUENCE [LARGE SCALE GENOMIC DNA]</scope>
    <source>
        <strain evidence="1">KSC_2009_1</strain>
    </source>
</reference>
<dbReference type="Proteomes" id="UP000050525">
    <property type="component" value="Unassembled WGS sequence"/>
</dbReference>